<gene>
    <name evidence="1" type="ORF">GCM10009332_07390</name>
</gene>
<sequence>MNNGAQGLTADDFIEDKAPQLAFYCRAMLSGQIDFQEIQHYLWDTLEEWQQLHTPGEADTDLERVFWYTLHTLDEWPAWMFKANQQLRELVSDCSTYLCIGGQLPKNCIGIRP</sequence>
<dbReference type="AlphaFoldDB" id="A0A917N7L4"/>
<protein>
    <submittedName>
        <fullName evidence="1">Uncharacterized protein</fullName>
    </submittedName>
</protein>
<name>A0A917N7L4_9GAMM</name>
<reference evidence="1" key="1">
    <citation type="journal article" date="2014" name="Int. J. Syst. Evol. Microbiol.">
        <title>Complete genome sequence of Corynebacterium casei LMG S-19264T (=DSM 44701T), isolated from a smear-ripened cheese.</title>
        <authorList>
            <consortium name="US DOE Joint Genome Institute (JGI-PGF)"/>
            <person name="Walter F."/>
            <person name="Albersmeier A."/>
            <person name="Kalinowski J."/>
            <person name="Ruckert C."/>
        </authorList>
    </citation>
    <scope>NUCLEOTIDE SEQUENCE</scope>
    <source>
        <strain evidence="1">JCM 30804</strain>
    </source>
</reference>
<evidence type="ECO:0000313" key="1">
    <source>
        <dbReference type="EMBL" id="GGI72520.1"/>
    </source>
</evidence>
<proteinExistence type="predicted"/>
<comment type="caution">
    <text evidence="1">The sequence shown here is derived from an EMBL/GenBank/DDBJ whole genome shotgun (WGS) entry which is preliminary data.</text>
</comment>
<dbReference type="EMBL" id="BMPZ01000002">
    <property type="protein sequence ID" value="GGI72520.1"/>
    <property type="molecule type" value="Genomic_DNA"/>
</dbReference>
<organism evidence="1 2">
    <name type="scientific">Shewanella gelidii</name>
    <dbReference type="NCBI Taxonomy" id="1642821"/>
    <lineage>
        <taxon>Bacteria</taxon>
        <taxon>Pseudomonadati</taxon>
        <taxon>Pseudomonadota</taxon>
        <taxon>Gammaproteobacteria</taxon>
        <taxon>Alteromonadales</taxon>
        <taxon>Shewanellaceae</taxon>
        <taxon>Shewanella</taxon>
    </lineage>
</organism>
<evidence type="ECO:0000313" key="2">
    <source>
        <dbReference type="Proteomes" id="UP000613743"/>
    </source>
</evidence>
<accession>A0A917N7L4</accession>
<keyword evidence="2" id="KW-1185">Reference proteome</keyword>
<reference evidence="1" key="2">
    <citation type="submission" date="2020-09" db="EMBL/GenBank/DDBJ databases">
        <authorList>
            <person name="Sun Q."/>
            <person name="Ohkuma M."/>
        </authorList>
    </citation>
    <scope>NUCLEOTIDE SEQUENCE</scope>
    <source>
        <strain evidence="1">JCM 30804</strain>
    </source>
</reference>
<dbReference type="Proteomes" id="UP000613743">
    <property type="component" value="Unassembled WGS sequence"/>
</dbReference>